<accession>A0ACC2HU25</accession>
<gene>
    <name evidence="1" type="ORF">ONZ43_g7129</name>
</gene>
<name>A0ACC2HU25_9PEZI</name>
<organism evidence="1 2">
    <name type="scientific">Nemania bipapillata</name>
    <dbReference type="NCBI Taxonomy" id="110536"/>
    <lineage>
        <taxon>Eukaryota</taxon>
        <taxon>Fungi</taxon>
        <taxon>Dikarya</taxon>
        <taxon>Ascomycota</taxon>
        <taxon>Pezizomycotina</taxon>
        <taxon>Sordariomycetes</taxon>
        <taxon>Xylariomycetidae</taxon>
        <taxon>Xylariales</taxon>
        <taxon>Xylariaceae</taxon>
        <taxon>Nemania</taxon>
    </lineage>
</organism>
<evidence type="ECO:0000313" key="2">
    <source>
        <dbReference type="Proteomes" id="UP001153334"/>
    </source>
</evidence>
<proteinExistence type="predicted"/>
<protein>
    <submittedName>
        <fullName evidence="1">Uncharacterized protein</fullName>
    </submittedName>
</protein>
<sequence length="320" mass="35132">MGVSEPVPAAPQADAPRQQTVVTKAHKEGNPEMSIKLIKNNATGRDLNRVKVPLSKTPGQGLWRSSESENETISQSSTESPSSSPFWDKACPEQPTRVSSKTQAPQALVIDLRQSDTDETKGTSVSDAISDTSFTPPKSLGKCARIDEQGRRHVLAPPGCREASPPPKNTRFTFLDRQKGTKFLVAPPGYHHILPREIEEEPQKRETVSFERKENYGKSEVTCGGIAQAVQESQQRPMTSRKIRFGVEPPKQASNGRQAVARRQNVHLELTPPSSPPSSSPPPPPSIGRAVAGWTSEFHRKVFEAENDLVFDGRWPASTF</sequence>
<reference evidence="1" key="1">
    <citation type="submission" date="2022-11" db="EMBL/GenBank/DDBJ databases">
        <title>Genome Sequence of Nemania bipapillata.</title>
        <authorList>
            <person name="Buettner E."/>
        </authorList>
    </citation>
    <scope>NUCLEOTIDE SEQUENCE</scope>
    <source>
        <strain evidence="1">CP14</strain>
    </source>
</reference>
<dbReference type="EMBL" id="JAPESX010002905">
    <property type="protein sequence ID" value="KAJ8106243.1"/>
    <property type="molecule type" value="Genomic_DNA"/>
</dbReference>
<evidence type="ECO:0000313" key="1">
    <source>
        <dbReference type="EMBL" id="KAJ8106243.1"/>
    </source>
</evidence>
<comment type="caution">
    <text evidence="1">The sequence shown here is derived from an EMBL/GenBank/DDBJ whole genome shotgun (WGS) entry which is preliminary data.</text>
</comment>
<keyword evidence="2" id="KW-1185">Reference proteome</keyword>
<dbReference type="Proteomes" id="UP001153334">
    <property type="component" value="Unassembled WGS sequence"/>
</dbReference>